<proteinExistence type="predicted"/>
<dbReference type="AlphaFoldDB" id="A0A0E9UJD3"/>
<name>A0A0E9UJD3_ANGAN</name>
<reference evidence="1" key="2">
    <citation type="journal article" date="2015" name="Fish Shellfish Immunol.">
        <title>Early steps in the European eel (Anguilla anguilla)-Vibrio vulnificus interaction in the gills: Role of the RtxA13 toxin.</title>
        <authorList>
            <person name="Callol A."/>
            <person name="Pajuelo D."/>
            <person name="Ebbesson L."/>
            <person name="Teles M."/>
            <person name="MacKenzie S."/>
            <person name="Amaro C."/>
        </authorList>
    </citation>
    <scope>NUCLEOTIDE SEQUENCE</scope>
</reference>
<reference evidence="1" key="1">
    <citation type="submission" date="2014-11" db="EMBL/GenBank/DDBJ databases">
        <authorList>
            <person name="Amaro Gonzalez C."/>
        </authorList>
    </citation>
    <scope>NUCLEOTIDE SEQUENCE</scope>
</reference>
<organism evidence="1">
    <name type="scientific">Anguilla anguilla</name>
    <name type="common">European freshwater eel</name>
    <name type="synonym">Muraena anguilla</name>
    <dbReference type="NCBI Taxonomy" id="7936"/>
    <lineage>
        <taxon>Eukaryota</taxon>
        <taxon>Metazoa</taxon>
        <taxon>Chordata</taxon>
        <taxon>Craniata</taxon>
        <taxon>Vertebrata</taxon>
        <taxon>Euteleostomi</taxon>
        <taxon>Actinopterygii</taxon>
        <taxon>Neopterygii</taxon>
        <taxon>Teleostei</taxon>
        <taxon>Anguilliformes</taxon>
        <taxon>Anguillidae</taxon>
        <taxon>Anguilla</taxon>
    </lineage>
</organism>
<sequence length="25" mass="2890">MPLKQSTKFLCKTCYNRCSPKQTLA</sequence>
<dbReference type="EMBL" id="GBXM01042603">
    <property type="protein sequence ID" value="JAH65974.1"/>
    <property type="molecule type" value="Transcribed_RNA"/>
</dbReference>
<evidence type="ECO:0000313" key="1">
    <source>
        <dbReference type="EMBL" id="JAH65974.1"/>
    </source>
</evidence>
<protein>
    <submittedName>
        <fullName evidence="1">Uncharacterized protein</fullName>
    </submittedName>
</protein>
<accession>A0A0E9UJD3</accession>